<evidence type="ECO:0000256" key="7">
    <source>
        <dbReference type="ARBA" id="ARBA00023136"/>
    </source>
</evidence>
<keyword evidence="6 8" id="KW-0811">Translocation</keyword>
<accession>W7YLB3</accession>
<evidence type="ECO:0000256" key="5">
    <source>
        <dbReference type="ARBA" id="ARBA00022989"/>
    </source>
</evidence>
<dbReference type="STRING" id="869213.GCA_000517085_02534"/>
<sequence>MSKIVNYFKDVQNELVNKTSWPTWSELQNSALVVMVATAIIATIVYGMDFSFEKVLDWIYKKLY</sequence>
<keyword evidence="4 8" id="KW-0653">Protein transport</keyword>
<dbReference type="GO" id="GO:0006605">
    <property type="term" value="P:protein targeting"/>
    <property type="evidence" value="ECO:0007669"/>
    <property type="project" value="UniProtKB-UniRule"/>
</dbReference>
<protein>
    <recommendedName>
        <fullName evidence="8">Protein translocase subunit SecE</fullName>
    </recommendedName>
</protein>
<dbReference type="GO" id="GO:0008320">
    <property type="term" value="F:protein transmembrane transporter activity"/>
    <property type="evidence" value="ECO:0007669"/>
    <property type="project" value="UniProtKB-UniRule"/>
</dbReference>
<dbReference type="NCBIfam" id="TIGR00964">
    <property type="entry name" value="secE_bact"/>
    <property type="match status" value="1"/>
</dbReference>
<dbReference type="Gene3D" id="1.20.5.1030">
    <property type="entry name" value="Preprotein translocase secy subunit"/>
    <property type="match status" value="1"/>
</dbReference>
<keyword evidence="7 8" id="KW-0472">Membrane</keyword>
<evidence type="ECO:0000256" key="2">
    <source>
        <dbReference type="ARBA" id="ARBA00022448"/>
    </source>
</evidence>
<keyword evidence="2 8" id="KW-0813">Transport</keyword>
<dbReference type="eggNOG" id="COG0690">
    <property type="taxonomic scope" value="Bacteria"/>
</dbReference>
<evidence type="ECO:0000256" key="4">
    <source>
        <dbReference type="ARBA" id="ARBA00022927"/>
    </source>
</evidence>
<dbReference type="HAMAP" id="MF_00422">
    <property type="entry name" value="SecE"/>
    <property type="match status" value="1"/>
</dbReference>
<dbReference type="InterPro" id="IPR001901">
    <property type="entry name" value="Translocase_SecE/Sec61-g"/>
</dbReference>
<evidence type="ECO:0000256" key="6">
    <source>
        <dbReference type="ARBA" id="ARBA00023010"/>
    </source>
</evidence>
<dbReference type="GO" id="GO:0009306">
    <property type="term" value="P:protein secretion"/>
    <property type="evidence" value="ECO:0007669"/>
    <property type="project" value="UniProtKB-UniRule"/>
</dbReference>
<comment type="similarity">
    <text evidence="8">Belongs to the SecE/SEC61-gamma family.</text>
</comment>
<keyword evidence="8" id="KW-1003">Cell membrane</keyword>
<keyword evidence="3 8" id="KW-0812">Transmembrane</keyword>
<evidence type="ECO:0000256" key="3">
    <source>
        <dbReference type="ARBA" id="ARBA00022692"/>
    </source>
</evidence>
<comment type="subcellular location">
    <subcellularLocation>
        <location evidence="8">Cell membrane</location>
        <topology evidence="8">Single-pass membrane protein</topology>
    </subcellularLocation>
    <subcellularLocation>
        <location evidence="1">Membrane</location>
    </subcellularLocation>
</comment>
<comment type="function">
    <text evidence="8">Essential subunit of the Sec protein translocation channel SecYEG. Clamps together the 2 halves of SecY. May contact the channel plug during translocation.</text>
</comment>
<name>W7YLB3_9BACT</name>
<reference evidence="9 10" key="1">
    <citation type="journal article" date="2014" name="Genome Announc.">
        <title>Draft Genome Sequence of Cytophaga fermentans JCM 21142T, a Facultative Anaerobe Isolated from Marine Mud.</title>
        <authorList>
            <person name="Starns D."/>
            <person name="Oshima K."/>
            <person name="Suda W."/>
            <person name="Iino T."/>
            <person name="Yuki M."/>
            <person name="Inoue J."/>
            <person name="Kitamura K."/>
            <person name="Iida T."/>
            <person name="Darby A."/>
            <person name="Hattori M."/>
            <person name="Ohkuma M."/>
        </authorList>
    </citation>
    <scope>NUCLEOTIDE SEQUENCE [LARGE SCALE GENOMIC DNA]</scope>
    <source>
        <strain evidence="9 10">JCM 21142</strain>
    </source>
</reference>
<dbReference type="GO" id="GO:0065002">
    <property type="term" value="P:intracellular protein transmembrane transport"/>
    <property type="evidence" value="ECO:0007669"/>
    <property type="project" value="UniProtKB-UniRule"/>
</dbReference>
<dbReference type="InterPro" id="IPR038379">
    <property type="entry name" value="SecE_sf"/>
</dbReference>
<dbReference type="RefSeq" id="WP_027472124.1">
    <property type="nucleotide sequence ID" value="NZ_BAMD01000018.1"/>
</dbReference>
<proteinExistence type="inferred from homology"/>
<dbReference type="Pfam" id="PF00584">
    <property type="entry name" value="SecE"/>
    <property type="match status" value="1"/>
</dbReference>
<dbReference type="InterPro" id="IPR005807">
    <property type="entry name" value="SecE_bac"/>
</dbReference>
<dbReference type="GO" id="GO:0043952">
    <property type="term" value="P:protein transport by the Sec complex"/>
    <property type="evidence" value="ECO:0007669"/>
    <property type="project" value="UniProtKB-UniRule"/>
</dbReference>
<keyword evidence="5 8" id="KW-1133">Transmembrane helix</keyword>
<dbReference type="EMBL" id="BAMD01000018">
    <property type="protein sequence ID" value="GAF03129.1"/>
    <property type="molecule type" value="Genomic_DNA"/>
</dbReference>
<evidence type="ECO:0000313" key="10">
    <source>
        <dbReference type="Proteomes" id="UP000019402"/>
    </source>
</evidence>
<dbReference type="Proteomes" id="UP000019402">
    <property type="component" value="Unassembled WGS sequence"/>
</dbReference>
<evidence type="ECO:0000313" key="9">
    <source>
        <dbReference type="EMBL" id="GAF03129.1"/>
    </source>
</evidence>
<comment type="subunit">
    <text evidence="8">Component of the Sec protein translocase complex. Heterotrimer consisting of SecY, SecE and SecG subunits. The heterotrimers can form oligomers, although 1 heterotrimer is thought to be able to translocate proteins. Interacts with the ribosome. Interacts with SecDF, and other proteins may be involved. Interacts with SecA.</text>
</comment>
<evidence type="ECO:0000256" key="1">
    <source>
        <dbReference type="ARBA" id="ARBA00004370"/>
    </source>
</evidence>
<comment type="caution">
    <text evidence="9">The sequence shown here is derived from an EMBL/GenBank/DDBJ whole genome shotgun (WGS) entry which is preliminary data.</text>
</comment>
<feature type="transmembrane region" description="Helical" evidence="8">
    <location>
        <begin position="31"/>
        <end position="52"/>
    </location>
</feature>
<dbReference type="OrthoDB" id="9810735at2"/>
<dbReference type="GO" id="GO:0005886">
    <property type="term" value="C:plasma membrane"/>
    <property type="evidence" value="ECO:0007669"/>
    <property type="project" value="UniProtKB-SubCell"/>
</dbReference>
<organism evidence="9 10">
    <name type="scientific">Saccharicrinis fermentans DSM 9555 = JCM 21142</name>
    <dbReference type="NCBI Taxonomy" id="869213"/>
    <lineage>
        <taxon>Bacteria</taxon>
        <taxon>Pseudomonadati</taxon>
        <taxon>Bacteroidota</taxon>
        <taxon>Bacteroidia</taxon>
        <taxon>Marinilabiliales</taxon>
        <taxon>Marinilabiliaceae</taxon>
        <taxon>Saccharicrinis</taxon>
    </lineage>
</organism>
<evidence type="ECO:0000256" key="8">
    <source>
        <dbReference type="HAMAP-Rule" id="MF_00422"/>
    </source>
</evidence>
<gene>
    <name evidence="8" type="primary">secE</name>
    <name evidence="9" type="ORF">JCM21142_41792</name>
</gene>
<keyword evidence="10" id="KW-1185">Reference proteome</keyword>
<dbReference type="AlphaFoldDB" id="W7YLB3"/>